<dbReference type="PANTHER" id="PTHR43731">
    <property type="entry name" value="RHOMBOID PROTEASE"/>
    <property type="match status" value="1"/>
</dbReference>
<accession>A0A7K3WQ50</accession>
<dbReference type="InterPro" id="IPR050925">
    <property type="entry name" value="Rhomboid_protease_S54"/>
</dbReference>
<dbReference type="Gene3D" id="1.20.1540.10">
    <property type="entry name" value="Rhomboid-like"/>
    <property type="match status" value="1"/>
</dbReference>
<evidence type="ECO:0000313" key="8">
    <source>
        <dbReference type="EMBL" id="NEN23783.1"/>
    </source>
</evidence>
<dbReference type="GO" id="GO:0006508">
    <property type="term" value="P:proteolysis"/>
    <property type="evidence" value="ECO:0007669"/>
    <property type="project" value="UniProtKB-KW"/>
</dbReference>
<proteinExistence type="predicted"/>
<dbReference type="RefSeq" id="WP_163285177.1">
    <property type="nucleotide sequence ID" value="NZ_JAAGVY010000015.1"/>
</dbReference>
<comment type="caution">
    <text evidence="8">The sequence shown here is derived from an EMBL/GenBank/DDBJ whole genome shotgun (WGS) entry which is preliminary data.</text>
</comment>
<protein>
    <submittedName>
        <fullName evidence="8">Rhomboid family intramembrane serine protease</fullName>
    </submittedName>
</protein>
<evidence type="ECO:0000259" key="7">
    <source>
        <dbReference type="Pfam" id="PF01694"/>
    </source>
</evidence>
<dbReference type="Proteomes" id="UP000486602">
    <property type="component" value="Unassembled WGS sequence"/>
</dbReference>
<organism evidence="8 9">
    <name type="scientific">Cryomorpha ignava</name>
    <dbReference type="NCBI Taxonomy" id="101383"/>
    <lineage>
        <taxon>Bacteria</taxon>
        <taxon>Pseudomonadati</taxon>
        <taxon>Bacteroidota</taxon>
        <taxon>Flavobacteriia</taxon>
        <taxon>Flavobacteriales</taxon>
        <taxon>Cryomorphaceae</taxon>
        <taxon>Cryomorpha</taxon>
    </lineage>
</organism>
<keyword evidence="4 6" id="KW-0472">Membrane</keyword>
<keyword evidence="8" id="KW-0645">Protease</keyword>
<dbReference type="EMBL" id="JAAGVY010000015">
    <property type="protein sequence ID" value="NEN23783.1"/>
    <property type="molecule type" value="Genomic_DNA"/>
</dbReference>
<evidence type="ECO:0000256" key="3">
    <source>
        <dbReference type="ARBA" id="ARBA00022989"/>
    </source>
</evidence>
<dbReference type="GO" id="GO:0016020">
    <property type="term" value="C:membrane"/>
    <property type="evidence" value="ECO:0007669"/>
    <property type="project" value="UniProtKB-SubCell"/>
</dbReference>
<evidence type="ECO:0000256" key="5">
    <source>
        <dbReference type="SAM" id="MobiDB-lite"/>
    </source>
</evidence>
<feature type="transmembrane region" description="Helical" evidence="6">
    <location>
        <begin position="52"/>
        <end position="70"/>
    </location>
</feature>
<comment type="subcellular location">
    <subcellularLocation>
        <location evidence="1">Membrane</location>
        <topology evidence="1">Multi-pass membrane protein</topology>
    </subcellularLocation>
</comment>
<feature type="transmembrane region" description="Helical" evidence="6">
    <location>
        <begin position="141"/>
        <end position="160"/>
    </location>
</feature>
<dbReference type="AlphaFoldDB" id="A0A7K3WQ50"/>
<feature type="transmembrane region" description="Helical" evidence="6">
    <location>
        <begin position="166"/>
        <end position="185"/>
    </location>
</feature>
<reference evidence="8 9" key="1">
    <citation type="submission" date="2020-02" db="EMBL/GenBank/DDBJ databases">
        <title>Out from the shadows clarifying the taxonomy of the family Cryomorphaceae and related taxa by utilizing the GTDB taxonomic framework.</title>
        <authorList>
            <person name="Bowman J.P."/>
        </authorList>
    </citation>
    <scope>NUCLEOTIDE SEQUENCE [LARGE SCALE GENOMIC DNA]</scope>
    <source>
        <strain evidence="8 9">QSSC 1-22</strain>
    </source>
</reference>
<keyword evidence="9" id="KW-1185">Reference proteome</keyword>
<keyword evidence="2 6" id="KW-0812">Transmembrane</keyword>
<name>A0A7K3WQ50_9FLAO</name>
<dbReference type="SUPFAM" id="SSF144091">
    <property type="entry name" value="Rhomboid-like"/>
    <property type="match status" value="1"/>
</dbReference>
<keyword evidence="3 6" id="KW-1133">Transmembrane helix</keyword>
<feature type="transmembrane region" description="Helical" evidence="6">
    <location>
        <begin position="12"/>
        <end position="32"/>
    </location>
</feature>
<feature type="region of interest" description="Disordered" evidence="5">
    <location>
        <begin position="224"/>
        <end position="251"/>
    </location>
</feature>
<feature type="transmembrane region" description="Helical" evidence="6">
    <location>
        <begin position="114"/>
        <end position="134"/>
    </location>
</feature>
<dbReference type="PANTHER" id="PTHR43731:SF9">
    <property type="entry name" value="SLR1461 PROTEIN"/>
    <property type="match status" value="1"/>
</dbReference>
<evidence type="ECO:0000256" key="2">
    <source>
        <dbReference type="ARBA" id="ARBA00022692"/>
    </source>
</evidence>
<dbReference type="InterPro" id="IPR022764">
    <property type="entry name" value="Peptidase_S54_rhomboid_dom"/>
</dbReference>
<sequence>MPQAQTYSSKSILASLMVPLFIVLAMWIVFLIEFETGANFAHYGLKPRTLSGLLGIFTIPFLHGSWSHLINNSIPMLVLGWAIFKFYPTLAIKTLIWIYLMGGIWLWISGRSSYHIGASGIVYGLAAFLFLSGWLRREKRVAALSLLVAFIYGGMWWGILPVDPTISWEGHFWGGLAGVVLAFVYRKKGPQKSVYKWELEEEEDELEYLEASDDIQKVQVNGLETQPTLQGNPVKLTYSFKPTPPAEESKN</sequence>
<dbReference type="InterPro" id="IPR035952">
    <property type="entry name" value="Rhomboid-like_sf"/>
</dbReference>
<feature type="domain" description="Peptidase S54 rhomboid" evidence="7">
    <location>
        <begin position="54"/>
        <end position="187"/>
    </location>
</feature>
<dbReference type="Pfam" id="PF01694">
    <property type="entry name" value="Rhomboid"/>
    <property type="match status" value="1"/>
</dbReference>
<gene>
    <name evidence="8" type="ORF">G3O08_09745</name>
</gene>
<dbReference type="GO" id="GO:0004252">
    <property type="term" value="F:serine-type endopeptidase activity"/>
    <property type="evidence" value="ECO:0007669"/>
    <property type="project" value="InterPro"/>
</dbReference>
<keyword evidence="8" id="KW-0378">Hydrolase</keyword>
<evidence type="ECO:0000313" key="9">
    <source>
        <dbReference type="Proteomes" id="UP000486602"/>
    </source>
</evidence>
<evidence type="ECO:0000256" key="6">
    <source>
        <dbReference type="SAM" id="Phobius"/>
    </source>
</evidence>
<evidence type="ECO:0000256" key="4">
    <source>
        <dbReference type="ARBA" id="ARBA00023136"/>
    </source>
</evidence>
<evidence type="ECO:0000256" key="1">
    <source>
        <dbReference type="ARBA" id="ARBA00004141"/>
    </source>
</evidence>